<feature type="transmembrane region" description="Helical" evidence="1">
    <location>
        <begin position="30"/>
        <end position="49"/>
    </location>
</feature>
<keyword evidence="3" id="KW-1185">Reference proteome</keyword>
<gene>
    <name evidence="2" type="ORF">FHS22_000581</name>
</gene>
<organism evidence="2 3">
    <name type="scientific">Planomonospora venezuelensis</name>
    <dbReference type="NCBI Taxonomy" id="1999"/>
    <lineage>
        <taxon>Bacteria</taxon>
        <taxon>Bacillati</taxon>
        <taxon>Actinomycetota</taxon>
        <taxon>Actinomycetes</taxon>
        <taxon>Streptosporangiales</taxon>
        <taxon>Streptosporangiaceae</taxon>
        <taxon>Planomonospora</taxon>
    </lineage>
</organism>
<dbReference type="AlphaFoldDB" id="A0A841CWZ7"/>
<evidence type="ECO:0000313" key="3">
    <source>
        <dbReference type="Proteomes" id="UP000562352"/>
    </source>
</evidence>
<evidence type="ECO:0000256" key="1">
    <source>
        <dbReference type="SAM" id="Phobius"/>
    </source>
</evidence>
<feature type="transmembrane region" description="Helical" evidence="1">
    <location>
        <begin position="7"/>
        <end position="24"/>
    </location>
</feature>
<keyword evidence="1" id="KW-0472">Membrane</keyword>
<reference evidence="2 3" key="1">
    <citation type="submission" date="2020-08" db="EMBL/GenBank/DDBJ databases">
        <title>Genomic Encyclopedia of Type Strains, Phase III (KMG-III): the genomes of soil and plant-associated and newly described type strains.</title>
        <authorList>
            <person name="Whitman W."/>
        </authorList>
    </citation>
    <scope>NUCLEOTIDE SEQUENCE [LARGE SCALE GENOMIC DNA]</scope>
    <source>
        <strain evidence="2 3">CECT 3303</strain>
    </source>
</reference>
<comment type="caution">
    <text evidence="2">The sequence shown here is derived from an EMBL/GenBank/DDBJ whole genome shotgun (WGS) entry which is preliminary data.</text>
</comment>
<proteinExistence type="predicted"/>
<accession>A0A841CWZ7</accession>
<name>A0A841CWZ7_PLAVE</name>
<dbReference type="EMBL" id="JACHJJ010000001">
    <property type="protein sequence ID" value="MBB5961343.1"/>
    <property type="molecule type" value="Genomic_DNA"/>
</dbReference>
<keyword evidence="1" id="KW-1133">Transmembrane helix</keyword>
<dbReference type="RefSeq" id="WP_184938081.1">
    <property type="nucleotide sequence ID" value="NZ_BAAAWZ010000001.1"/>
</dbReference>
<sequence>MTMARNPATWVAVAILSVLAPLLLPSGAVWPLALVAGPVAMTAAVVTAYQQAARIRAGHAADPRHPSEGS</sequence>
<evidence type="ECO:0000313" key="2">
    <source>
        <dbReference type="EMBL" id="MBB5961343.1"/>
    </source>
</evidence>
<dbReference type="Proteomes" id="UP000562352">
    <property type="component" value="Unassembled WGS sequence"/>
</dbReference>
<protein>
    <submittedName>
        <fullName evidence="2">Uncharacterized protein</fullName>
    </submittedName>
</protein>
<keyword evidence="1" id="KW-0812">Transmembrane</keyword>